<dbReference type="PROSITE" id="PS00786">
    <property type="entry name" value="5_NUCLEOTIDASE_2"/>
    <property type="match status" value="1"/>
</dbReference>
<evidence type="ECO:0000313" key="5">
    <source>
        <dbReference type="EMBL" id="TYZ20800.1"/>
    </source>
</evidence>
<accession>A0A5D6VZ24</accession>
<evidence type="ECO:0000256" key="1">
    <source>
        <dbReference type="ARBA" id="ARBA00022729"/>
    </source>
</evidence>
<sequence>MFGKKSLKVMALAALTAAVTTGTAFAGDLTVYSTSDIHGSVIGWDYFRAKEADLGLAKVSTIINEGRKAKTKDDAVLVIDGGDIIQGTPLDTYMVQHPQEWKAGQHPMFTAFNKIGYDAIELGNHEFNFGLGYLQKVIGKNKNVLGANVIDDKTGKTWAGVRPYLIKTVKVDGEKVKVGIIGTDTPAIPNFEDPSHFAGVHFVSQVPVMQQCIKELKAQGVDILIGVSHSGVPRGDRNSEENQVVAIAEACPELDLLICAHNHVVIDNANGVTGPDGTAYKDAVINGVPVVESGKDGKFVGKSQLTLKKVAGKWQVEKVTTQAIPTKGVADDPAIVKLAKPWHEKTLKHLQTVVGEATDVFPGAESNHQDSAIVDLVNEVQRHYAGTQLSAAASFNTIQNIDKGPITLQEMSGLYIYENYLYGIEITGAELKKYMEHAASFYGTSPDYNYDMLQGADYTIDLTKPVGSRITKLQYQGKDVKDTDKYTLAINDYRMNGGSGYMAAMGYTNGKKPKVVFDSMRKYGDDGQMRSLMIRYVKEKGTITPNCDHNWTVIK</sequence>
<dbReference type="InterPro" id="IPR036907">
    <property type="entry name" value="5'-Nucleotdase_C_sf"/>
</dbReference>
<dbReference type="SUPFAM" id="SSF55816">
    <property type="entry name" value="5'-nucleotidase (syn. UDP-sugar hydrolase), C-terminal domain"/>
    <property type="match status" value="1"/>
</dbReference>
<gene>
    <name evidence="5" type="ORF">FZ040_11380</name>
</gene>
<dbReference type="InterPro" id="IPR029052">
    <property type="entry name" value="Metallo-depent_PP-like"/>
</dbReference>
<dbReference type="SUPFAM" id="SSF56300">
    <property type="entry name" value="Metallo-dependent phosphatases"/>
    <property type="match status" value="1"/>
</dbReference>
<feature type="signal peptide" evidence="2">
    <location>
        <begin position="1"/>
        <end position="26"/>
    </location>
</feature>
<dbReference type="InterPro" id="IPR006146">
    <property type="entry name" value="5'-Nucleotdase_CS"/>
</dbReference>
<comment type="caution">
    <text evidence="5">The sequence shown here is derived from an EMBL/GenBank/DDBJ whole genome shotgun (WGS) entry which is preliminary data.</text>
</comment>
<dbReference type="GO" id="GO:0009166">
    <property type="term" value="P:nucleotide catabolic process"/>
    <property type="evidence" value="ECO:0007669"/>
    <property type="project" value="InterPro"/>
</dbReference>
<proteinExistence type="inferred from homology"/>
<dbReference type="Gene3D" id="3.60.21.10">
    <property type="match status" value="1"/>
</dbReference>
<dbReference type="EMBL" id="VTOY01000012">
    <property type="protein sequence ID" value="TYZ20800.1"/>
    <property type="molecule type" value="Genomic_DNA"/>
</dbReference>
<keyword evidence="6" id="KW-1185">Reference proteome</keyword>
<dbReference type="RefSeq" id="WP_149172094.1">
    <property type="nucleotide sequence ID" value="NZ_VTOY01000012.1"/>
</dbReference>
<dbReference type="PANTHER" id="PTHR11575">
    <property type="entry name" value="5'-NUCLEOTIDASE-RELATED"/>
    <property type="match status" value="1"/>
</dbReference>
<dbReference type="Pfam" id="PF02872">
    <property type="entry name" value="5_nucleotid_C"/>
    <property type="match status" value="1"/>
</dbReference>
<comment type="similarity">
    <text evidence="2">Belongs to the 5'-nucleotidase family.</text>
</comment>
<dbReference type="GO" id="GO:0016788">
    <property type="term" value="F:hydrolase activity, acting on ester bonds"/>
    <property type="evidence" value="ECO:0007669"/>
    <property type="project" value="InterPro"/>
</dbReference>
<reference evidence="5 6" key="1">
    <citation type="submission" date="2019-08" db="EMBL/GenBank/DDBJ databases">
        <title>Selenomonas sp. mPRGC5 and Selenomonas sp. mPRGC8 isolated from ruminal fluid of dairy goat (Capra hircus).</title>
        <authorList>
            <person name="Poothong S."/>
            <person name="Nuengjamnong C."/>
            <person name="Tanasupawat S."/>
        </authorList>
    </citation>
    <scope>NUCLEOTIDE SEQUENCE [LARGE SCALE GENOMIC DNA]</scope>
    <source>
        <strain evidence="6">mPRGC5</strain>
    </source>
</reference>
<keyword evidence="1 2" id="KW-0732">Signal</keyword>
<evidence type="ECO:0000259" key="3">
    <source>
        <dbReference type="Pfam" id="PF00149"/>
    </source>
</evidence>
<dbReference type="GO" id="GO:0030288">
    <property type="term" value="C:outer membrane-bounded periplasmic space"/>
    <property type="evidence" value="ECO:0007669"/>
    <property type="project" value="TreeGrafter"/>
</dbReference>
<dbReference type="OrthoDB" id="7820733at2"/>
<organism evidence="5 6">
    <name type="scientific">Selenomonas ruminis</name>
    <dbReference type="NCBI Taxonomy" id="2593411"/>
    <lineage>
        <taxon>Bacteria</taxon>
        <taxon>Bacillati</taxon>
        <taxon>Bacillota</taxon>
        <taxon>Negativicutes</taxon>
        <taxon>Selenomonadales</taxon>
        <taxon>Selenomonadaceae</taxon>
        <taxon>Selenomonas</taxon>
    </lineage>
</organism>
<dbReference type="InterPro" id="IPR006179">
    <property type="entry name" value="5_nucleotidase/apyrase"/>
</dbReference>
<dbReference type="InterPro" id="IPR008334">
    <property type="entry name" value="5'-Nucleotdase_C"/>
</dbReference>
<evidence type="ECO:0000259" key="4">
    <source>
        <dbReference type="Pfam" id="PF02872"/>
    </source>
</evidence>
<dbReference type="Pfam" id="PF00149">
    <property type="entry name" value="Metallophos"/>
    <property type="match status" value="1"/>
</dbReference>
<name>A0A5D6VZ24_9FIRM</name>
<protein>
    <recommendedName>
        <fullName evidence="7">Bifunctional metallophosphatase/5'-nucleotidase</fullName>
    </recommendedName>
</protein>
<feature type="domain" description="Calcineurin-like phosphoesterase" evidence="3">
    <location>
        <begin position="31"/>
        <end position="264"/>
    </location>
</feature>
<keyword evidence="2" id="KW-0547">Nucleotide-binding</keyword>
<dbReference type="Gene3D" id="3.90.780.10">
    <property type="entry name" value="5'-Nucleotidase, C-terminal domain"/>
    <property type="match status" value="1"/>
</dbReference>
<feature type="chain" id="PRO_5023144559" description="Bifunctional metallophosphatase/5'-nucleotidase" evidence="2">
    <location>
        <begin position="27"/>
        <end position="555"/>
    </location>
</feature>
<dbReference type="GO" id="GO:0000166">
    <property type="term" value="F:nucleotide binding"/>
    <property type="evidence" value="ECO:0007669"/>
    <property type="project" value="UniProtKB-KW"/>
</dbReference>
<dbReference type="GO" id="GO:0046872">
    <property type="term" value="F:metal ion binding"/>
    <property type="evidence" value="ECO:0007669"/>
    <property type="project" value="InterPro"/>
</dbReference>
<feature type="domain" description="5'-Nucleotidase C-terminal" evidence="4">
    <location>
        <begin position="353"/>
        <end position="503"/>
    </location>
</feature>
<dbReference type="Proteomes" id="UP000323646">
    <property type="component" value="Unassembled WGS sequence"/>
</dbReference>
<dbReference type="AlphaFoldDB" id="A0A5D6VZ24"/>
<dbReference type="PANTHER" id="PTHR11575:SF6">
    <property type="entry name" value="2',3'-CYCLIC-NUCLEOTIDE 2'-PHOSPHODIESTERASE_3'-NUCLEOTIDASE"/>
    <property type="match status" value="1"/>
</dbReference>
<evidence type="ECO:0008006" key="7">
    <source>
        <dbReference type="Google" id="ProtNLM"/>
    </source>
</evidence>
<evidence type="ECO:0000313" key="6">
    <source>
        <dbReference type="Proteomes" id="UP000323646"/>
    </source>
</evidence>
<keyword evidence="2" id="KW-0378">Hydrolase</keyword>
<dbReference type="InterPro" id="IPR004843">
    <property type="entry name" value="Calcineurin-like_PHP"/>
</dbReference>
<dbReference type="PRINTS" id="PR01607">
    <property type="entry name" value="APYRASEFAMLY"/>
</dbReference>
<evidence type="ECO:0000256" key="2">
    <source>
        <dbReference type="RuleBase" id="RU362119"/>
    </source>
</evidence>